<feature type="compositionally biased region" description="Low complexity" evidence="1">
    <location>
        <begin position="79"/>
        <end position="100"/>
    </location>
</feature>
<feature type="compositionally biased region" description="Low complexity" evidence="1">
    <location>
        <begin position="159"/>
        <end position="176"/>
    </location>
</feature>
<reference evidence="2 3" key="1">
    <citation type="journal article" date="2015" name="Front. Microbiol.">
        <title>Genome sequence of the plant growth promoting endophytic yeast Rhodotorula graminis WP1.</title>
        <authorList>
            <person name="Firrincieli A."/>
            <person name="Otillar R."/>
            <person name="Salamov A."/>
            <person name="Schmutz J."/>
            <person name="Khan Z."/>
            <person name="Redman R.S."/>
            <person name="Fleck N.D."/>
            <person name="Lindquist E."/>
            <person name="Grigoriev I.V."/>
            <person name="Doty S.L."/>
        </authorList>
    </citation>
    <scope>NUCLEOTIDE SEQUENCE [LARGE SCALE GENOMIC DNA]</scope>
    <source>
        <strain evidence="2 3">WP1</strain>
    </source>
</reference>
<feature type="region of interest" description="Disordered" evidence="1">
    <location>
        <begin position="348"/>
        <end position="368"/>
    </location>
</feature>
<sequence>MAALPRTTSAARHMVDEDQPALVPPAAPVHRSQVGDRDAAQLGSTKRRRTTAAAASSTGHTSGQAPPTPPSSASRRRPASTLAANSTSSSTRSPSSPKLLVKLDGRVYRPPSPGDPRTKLEFEADLLLGGPTETVEDLEVARRERRRREVEDEMKREAALASPRARRPPTTTGASRLLTFDSDDERDTLKVVGPSRTPTRARPHDHRRAVTPPPRPAFPLGPASPTPSSSATATLGYPFALHTSPRRAGAGPQSPPLPPPLAALLALHNAVERALILHLSTSGSGASLASTLSDLDPDSGSGSGTGSGTAHVRMPNLVDLSTLGRMLESNGRRCGEDELRRLVWAWQGANDDPASPPRRANNGGGLGGGLGDDEVGGMGFIVSRARTAVVAAPGRVAYTYGLGISVAVRSNPQLPKFELVSPGRPGHAAAAAAAAAAAPPSPSSVGKGREGMSIVALWTQGKEARRVELEGRLRRWSERSRAGGVKREEDELTVDDDDLHFTASTSSTTAGIPLAALPLLAPAVSAIPSTSTPSPTKRAGAAAPRSFLEGGGGGGGSSAADLPVASPREFVGALLKGKPVRTKAGTAADRAAARRERIEAKQRAQQQSAYHGSFSALASGESSPSKRSLKRHADDSASTSTLDDDATVPLTAFEQHKRNAMLSRLGSVADVVAMRCAGRPTPLEEVCTAVANSPLLNIGFDEASQAVSFLASHFPNFVYLKLVGQERWVYLRGVQKAVEVKERVRDELARAQEAMRA</sequence>
<name>A0A194S5N4_RHOGW</name>
<feature type="compositionally biased region" description="Basic and acidic residues" evidence="1">
    <location>
        <begin position="591"/>
        <end position="602"/>
    </location>
</feature>
<feature type="compositionally biased region" description="Polar residues" evidence="1">
    <location>
        <begin position="1"/>
        <end position="10"/>
    </location>
</feature>
<feature type="compositionally biased region" description="Pro residues" evidence="1">
    <location>
        <begin position="211"/>
        <end position="225"/>
    </location>
</feature>
<evidence type="ECO:0000256" key="1">
    <source>
        <dbReference type="SAM" id="MobiDB-lite"/>
    </source>
</evidence>
<dbReference type="RefSeq" id="XP_018270780.1">
    <property type="nucleotide sequence ID" value="XM_018416955.1"/>
</dbReference>
<dbReference type="Gene3D" id="1.10.10.1420">
    <property type="entry name" value="DNA replication factor Cdt1, C-terminal WH domain"/>
    <property type="match status" value="1"/>
</dbReference>
<evidence type="ECO:0000313" key="2">
    <source>
        <dbReference type="EMBL" id="KPV74731.1"/>
    </source>
</evidence>
<feature type="region of interest" description="Disordered" evidence="1">
    <location>
        <begin position="1"/>
        <end position="234"/>
    </location>
</feature>
<dbReference type="OMA" id="DWQRGAM"/>
<feature type="compositionally biased region" description="Basic and acidic residues" evidence="1">
    <location>
        <begin position="139"/>
        <end position="158"/>
    </location>
</feature>
<proteinExistence type="predicted"/>
<dbReference type="GeneID" id="28977403"/>
<dbReference type="OrthoDB" id="3366139at2759"/>
<feature type="region of interest" description="Disordered" evidence="1">
    <location>
        <begin position="528"/>
        <end position="561"/>
    </location>
</feature>
<organism evidence="2 3">
    <name type="scientific">Rhodotorula graminis (strain WP1)</name>
    <dbReference type="NCBI Taxonomy" id="578459"/>
    <lineage>
        <taxon>Eukaryota</taxon>
        <taxon>Fungi</taxon>
        <taxon>Dikarya</taxon>
        <taxon>Basidiomycota</taxon>
        <taxon>Pucciniomycotina</taxon>
        <taxon>Microbotryomycetes</taxon>
        <taxon>Sporidiobolales</taxon>
        <taxon>Sporidiobolaceae</taxon>
        <taxon>Rhodotorula</taxon>
    </lineage>
</organism>
<dbReference type="EMBL" id="KQ474079">
    <property type="protein sequence ID" value="KPV74731.1"/>
    <property type="molecule type" value="Genomic_DNA"/>
</dbReference>
<feature type="region of interest" description="Disordered" evidence="1">
    <location>
        <begin position="581"/>
        <end position="643"/>
    </location>
</feature>
<accession>A0A194S5N4</accession>
<dbReference type="InterPro" id="IPR038090">
    <property type="entry name" value="Cdt1_C_WH_dom_sf"/>
</dbReference>
<protein>
    <submittedName>
        <fullName evidence="2">Uncharacterized protein</fullName>
    </submittedName>
</protein>
<feature type="compositionally biased region" description="Low complexity" evidence="1">
    <location>
        <begin position="51"/>
        <end position="65"/>
    </location>
</feature>
<gene>
    <name evidence="2" type="ORF">RHOBADRAFT_53680</name>
</gene>
<dbReference type="Proteomes" id="UP000053890">
    <property type="component" value="Unassembled WGS sequence"/>
</dbReference>
<feature type="compositionally biased region" description="Basic residues" evidence="1">
    <location>
        <begin position="199"/>
        <end position="209"/>
    </location>
</feature>
<evidence type="ECO:0000313" key="3">
    <source>
        <dbReference type="Proteomes" id="UP000053890"/>
    </source>
</evidence>
<keyword evidence="3" id="KW-1185">Reference proteome</keyword>
<dbReference type="AlphaFoldDB" id="A0A194S5N4"/>